<feature type="transmembrane region" description="Helical" evidence="7">
    <location>
        <begin position="30"/>
        <end position="53"/>
    </location>
</feature>
<dbReference type="PANTHER" id="PTHR43507:SF1">
    <property type="entry name" value="NADH-UBIQUINONE OXIDOREDUCTASE CHAIN 4"/>
    <property type="match status" value="1"/>
</dbReference>
<dbReference type="NCBIfam" id="TIGR01972">
    <property type="entry name" value="NDH_I_M"/>
    <property type="match status" value="1"/>
</dbReference>
<feature type="transmembrane region" description="Helical" evidence="7">
    <location>
        <begin position="385"/>
        <end position="407"/>
    </location>
</feature>
<proteinExistence type="inferred from homology"/>
<gene>
    <name evidence="9" type="ORF">AB986_11965</name>
</gene>
<dbReference type="Proteomes" id="UP000035996">
    <property type="component" value="Unassembled WGS sequence"/>
</dbReference>
<feature type="transmembrane region" description="Helical" evidence="7">
    <location>
        <begin position="255"/>
        <end position="276"/>
    </location>
</feature>
<feature type="transmembrane region" description="Helical" evidence="7">
    <location>
        <begin position="419"/>
        <end position="439"/>
    </location>
</feature>
<keyword evidence="4 7" id="KW-1133">Transmembrane helix</keyword>
<keyword evidence="10" id="KW-1185">Reference proteome</keyword>
<dbReference type="GO" id="GO:0015990">
    <property type="term" value="P:electron transport coupled proton transport"/>
    <property type="evidence" value="ECO:0007669"/>
    <property type="project" value="TreeGrafter"/>
</dbReference>
<evidence type="ECO:0000256" key="4">
    <source>
        <dbReference type="ARBA" id="ARBA00022989"/>
    </source>
</evidence>
<dbReference type="AlphaFoldDB" id="A0A0J6CXB2"/>
<dbReference type="PRINTS" id="PR01437">
    <property type="entry name" value="NUOXDRDTASE4"/>
</dbReference>
<keyword evidence="5 7" id="KW-0472">Membrane</keyword>
<dbReference type="GO" id="GO:0008137">
    <property type="term" value="F:NADH dehydrogenase (ubiquinone) activity"/>
    <property type="evidence" value="ECO:0007669"/>
    <property type="project" value="InterPro"/>
</dbReference>
<feature type="transmembrane region" description="Helical" evidence="7">
    <location>
        <begin position="87"/>
        <end position="109"/>
    </location>
</feature>
<accession>A0A0J6CXB2</accession>
<evidence type="ECO:0000313" key="10">
    <source>
        <dbReference type="Proteomes" id="UP000035996"/>
    </source>
</evidence>
<evidence type="ECO:0000256" key="2">
    <source>
        <dbReference type="ARBA" id="ARBA00009025"/>
    </source>
</evidence>
<dbReference type="PANTHER" id="PTHR43507">
    <property type="entry name" value="NADH-UBIQUINONE OXIDOREDUCTASE CHAIN 4"/>
    <property type="match status" value="1"/>
</dbReference>
<feature type="transmembrane region" description="Helical" evidence="7">
    <location>
        <begin position="347"/>
        <end position="365"/>
    </location>
</feature>
<feature type="transmembrane region" description="Helical" evidence="7">
    <location>
        <begin position="460"/>
        <end position="480"/>
    </location>
</feature>
<dbReference type="GO" id="GO:0048039">
    <property type="term" value="F:ubiquinone binding"/>
    <property type="evidence" value="ECO:0007669"/>
    <property type="project" value="TreeGrafter"/>
</dbReference>
<comment type="subcellular location">
    <subcellularLocation>
        <location evidence="1">Cell membrane</location>
        <topology evidence="1">Multi-pass membrane protein</topology>
    </subcellularLocation>
    <subcellularLocation>
        <location evidence="6">Membrane</location>
        <topology evidence="6">Multi-pass membrane protein</topology>
    </subcellularLocation>
</comment>
<evidence type="ECO:0000259" key="8">
    <source>
        <dbReference type="Pfam" id="PF00361"/>
    </source>
</evidence>
<comment type="similarity">
    <text evidence="2">Belongs to the complex I subunit 4 family.</text>
</comment>
<dbReference type="STRING" id="157733.AB986_11965"/>
<dbReference type="PATRIC" id="fig|157733.3.peg.413"/>
<dbReference type="RefSeq" id="WP_048311381.1">
    <property type="nucleotide sequence ID" value="NZ_CP119526.1"/>
</dbReference>
<dbReference type="GO" id="GO:0042773">
    <property type="term" value="P:ATP synthesis coupled electron transport"/>
    <property type="evidence" value="ECO:0007669"/>
    <property type="project" value="InterPro"/>
</dbReference>
<protein>
    <submittedName>
        <fullName evidence="9">NADH:ubiquinone oxidoreductase subunit M</fullName>
    </submittedName>
</protein>
<evidence type="ECO:0000256" key="1">
    <source>
        <dbReference type="ARBA" id="ARBA00004651"/>
    </source>
</evidence>
<feature type="transmembrane region" description="Helical" evidence="7">
    <location>
        <begin position="174"/>
        <end position="194"/>
    </location>
</feature>
<dbReference type="GO" id="GO:0005886">
    <property type="term" value="C:plasma membrane"/>
    <property type="evidence" value="ECO:0007669"/>
    <property type="project" value="UniProtKB-SubCell"/>
</dbReference>
<dbReference type="InterPro" id="IPR001750">
    <property type="entry name" value="ND/Mrp_TM"/>
</dbReference>
<dbReference type="InterPro" id="IPR003918">
    <property type="entry name" value="NADH_UbQ_OxRdtase"/>
</dbReference>
<dbReference type="Pfam" id="PF00361">
    <property type="entry name" value="Proton_antipo_M"/>
    <property type="match status" value="1"/>
</dbReference>
<dbReference type="GO" id="GO:0003954">
    <property type="term" value="F:NADH dehydrogenase activity"/>
    <property type="evidence" value="ECO:0007669"/>
    <property type="project" value="TreeGrafter"/>
</dbReference>
<feature type="transmembrane region" description="Helical" evidence="7">
    <location>
        <begin position="223"/>
        <end position="243"/>
    </location>
</feature>
<reference evidence="9" key="1">
    <citation type="submission" date="2015-06" db="EMBL/GenBank/DDBJ databases">
        <authorList>
            <person name="Liu B."/>
            <person name="Wang J."/>
            <person name="Zhu Y."/>
            <person name="Liu G."/>
            <person name="Chen Q."/>
            <person name="Zheng C."/>
            <person name="Che J."/>
            <person name="Ge C."/>
            <person name="Shi H."/>
            <person name="Pan Z."/>
            <person name="Liu X."/>
        </authorList>
    </citation>
    <scope>NUCLEOTIDE SEQUENCE [LARGE SCALE GENOMIC DNA]</scope>
    <source>
        <strain evidence="9">DSM 16346</strain>
    </source>
</reference>
<dbReference type="OrthoDB" id="9811718at2"/>
<sequence>MNESFLLTILILSPLLGIVLLSVMPGNHRFINYMGVLGTVLPLVLTLIVFSLFDRTVSGVQFVEYRQWFELMTSISPNEPYTVAYDLGVTGLSVLFLMLASLITFLASLTALRLKESAKGFYILFLLLELGLLGVFVSENLFLFFLFFEITLVSMFLLVGKWGGFNREKAAFSFMIYNGIGSILLLIVIIVLFVEMKTTNITELTMLLKETDSLEFLSGDTRTWLFVLLLIAFGIKLPIVPFHTWMVRVHVEAPIAVVMIHAGVLLKIGAYGLLRFGVGFFPQQLKDMAVVLAILGVINLLYGAFIALVQTELRSVLAYSSISHMGIVLLGVASFNTAGLQGAVFQTISHGLIAALLFLLVGVIVDRFHTTKLEELGGVASQAPLFAGFLLAAGLASLGLPGMSGFISEFLAFLGLFESMPVIGSVGILGLILTAVYMLRAVLAVTFGERRPLFDGIRDLTAVEIVPSAILLSIIIWIGVYPAVLSNTLQLARTIGIGG</sequence>
<evidence type="ECO:0000313" key="9">
    <source>
        <dbReference type="EMBL" id="KMM36669.1"/>
    </source>
</evidence>
<feature type="transmembrane region" description="Helical" evidence="7">
    <location>
        <begin position="288"/>
        <end position="309"/>
    </location>
</feature>
<feature type="transmembrane region" description="Helical" evidence="7">
    <location>
        <begin position="316"/>
        <end position="335"/>
    </location>
</feature>
<dbReference type="InterPro" id="IPR010227">
    <property type="entry name" value="NADH_Q_OxRdtase_chainM/4"/>
</dbReference>
<feature type="domain" description="NADH:quinone oxidoreductase/Mrp antiporter transmembrane" evidence="8">
    <location>
        <begin position="138"/>
        <end position="426"/>
    </location>
</feature>
<dbReference type="EMBL" id="LELK01000004">
    <property type="protein sequence ID" value="KMM36669.1"/>
    <property type="molecule type" value="Genomic_DNA"/>
</dbReference>
<evidence type="ECO:0000256" key="7">
    <source>
        <dbReference type="SAM" id="Phobius"/>
    </source>
</evidence>
<feature type="transmembrane region" description="Helical" evidence="7">
    <location>
        <begin position="6"/>
        <end position="23"/>
    </location>
</feature>
<name>A0A0J6CXB2_9BACL</name>
<comment type="caution">
    <text evidence="9">The sequence shown here is derived from an EMBL/GenBank/DDBJ whole genome shotgun (WGS) entry which is preliminary data.</text>
</comment>
<feature type="transmembrane region" description="Helical" evidence="7">
    <location>
        <begin position="121"/>
        <end position="137"/>
    </location>
</feature>
<evidence type="ECO:0000256" key="5">
    <source>
        <dbReference type="ARBA" id="ARBA00023136"/>
    </source>
</evidence>
<evidence type="ECO:0000256" key="6">
    <source>
        <dbReference type="RuleBase" id="RU000320"/>
    </source>
</evidence>
<organism evidence="9 10">
    <name type="scientific">Guptibacillus hwajinpoensis</name>
    <dbReference type="NCBI Taxonomy" id="208199"/>
    <lineage>
        <taxon>Bacteria</taxon>
        <taxon>Bacillati</taxon>
        <taxon>Bacillota</taxon>
        <taxon>Bacilli</taxon>
        <taxon>Bacillales</taxon>
        <taxon>Guptibacillaceae</taxon>
        <taxon>Guptibacillus</taxon>
    </lineage>
</organism>
<feature type="transmembrane region" description="Helical" evidence="7">
    <location>
        <begin position="143"/>
        <end position="162"/>
    </location>
</feature>
<evidence type="ECO:0000256" key="3">
    <source>
        <dbReference type="ARBA" id="ARBA00022692"/>
    </source>
</evidence>
<keyword evidence="3 6" id="KW-0812">Transmembrane</keyword>